<keyword evidence="3" id="KW-1185">Reference proteome</keyword>
<proteinExistence type="inferred from homology"/>
<organism evidence="2 3">
    <name type="scientific">Anopheles maculatus</name>
    <dbReference type="NCBI Taxonomy" id="74869"/>
    <lineage>
        <taxon>Eukaryota</taxon>
        <taxon>Metazoa</taxon>
        <taxon>Ecdysozoa</taxon>
        <taxon>Arthropoda</taxon>
        <taxon>Hexapoda</taxon>
        <taxon>Insecta</taxon>
        <taxon>Pterygota</taxon>
        <taxon>Neoptera</taxon>
        <taxon>Endopterygota</taxon>
        <taxon>Diptera</taxon>
        <taxon>Nematocera</taxon>
        <taxon>Culicoidea</taxon>
        <taxon>Culicidae</taxon>
        <taxon>Anophelinae</taxon>
        <taxon>Anopheles</taxon>
        <taxon>Anopheles maculatus group</taxon>
    </lineage>
</organism>
<evidence type="ECO:0000256" key="1">
    <source>
        <dbReference type="ARBA" id="ARBA00007065"/>
    </source>
</evidence>
<dbReference type="PANTHER" id="PTHR31366">
    <property type="entry name" value="UPF0739 PROTEIN C1ORF74"/>
    <property type="match status" value="1"/>
</dbReference>
<dbReference type="InterPro" id="IPR027850">
    <property type="entry name" value="DUF4504"/>
</dbReference>
<dbReference type="VEuPathDB" id="VectorBase:AMAM010728"/>
<evidence type="ECO:0000313" key="3">
    <source>
        <dbReference type="Proteomes" id="UP000075901"/>
    </source>
</evidence>
<dbReference type="Proteomes" id="UP000075901">
    <property type="component" value="Unassembled WGS sequence"/>
</dbReference>
<evidence type="ECO:0000313" key="2">
    <source>
        <dbReference type="EnsemblMetazoa" id="AMAM010728-PA"/>
    </source>
</evidence>
<dbReference type="EnsemblMetazoa" id="AMAM010728-RA">
    <property type="protein sequence ID" value="AMAM010728-PA"/>
    <property type="gene ID" value="AMAM010728"/>
</dbReference>
<reference evidence="2" key="2">
    <citation type="submission" date="2020-05" db="UniProtKB">
        <authorList>
            <consortium name="EnsemblMetazoa"/>
        </authorList>
    </citation>
    <scope>IDENTIFICATION</scope>
    <source>
        <strain evidence="2">maculatus3</strain>
    </source>
</reference>
<protein>
    <submittedName>
        <fullName evidence="2">Uncharacterized protein</fullName>
    </submittedName>
</protein>
<reference evidence="3" key="1">
    <citation type="submission" date="2013-09" db="EMBL/GenBank/DDBJ databases">
        <title>The Genome Sequence of Anopheles maculatus species B.</title>
        <authorList>
            <consortium name="The Broad Institute Genomics Platform"/>
            <person name="Neafsey D.E."/>
            <person name="Besansky N."/>
            <person name="Howell P."/>
            <person name="Walton C."/>
            <person name="Young S.K."/>
            <person name="Zeng Q."/>
            <person name="Gargeya S."/>
            <person name="Fitzgerald M."/>
            <person name="Haas B."/>
            <person name="Abouelleil A."/>
            <person name="Allen A.W."/>
            <person name="Alvarado L."/>
            <person name="Arachchi H.M."/>
            <person name="Berlin A.M."/>
            <person name="Chapman S.B."/>
            <person name="Gainer-Dewar J."/>
            <person name="Goldberg J."/>
            <person name="Griggs A."/>
            <person name="Gujja S."/>
            <person name="Hansen M."/>
            <person name="Howarth C."/>
            <person name="Imamovic A."/>
            <person name="Ireland A."/>
            <person name="Larimer J."/>
            <person name="McCowan C."/>
            <person name="Murphy C."/>
            <person name="Pearson M."/>
            <person name="Poon T.W."/>
            <person name="Priest M."/>
            <person name="Roberts A."/>
            <person name="Saif S."/>
            <person name="Shea T."/>
            <person name="Sisk P."/>
            <person name="Sykes S."/>
            <person name="Wortman J."/>
            <person name="Nusbaum C."/>
            <person name="Birren B."/>
        </authorList>
    </citation>
    <scope>NUCLEOTIDE SEQUENCE [LARGE SCALE GENOMIC DNA]</scope>
    <source>
        <strain evidence="3">maculatus3</strain>
    </source>
</reference>
<accession>A0A182SPA4</accession>
<dbReference type="Pfam" id="PF14953">
    <property type="entry name" value="DUF4504"/>
    <property type="match status" value="1"/>
</dbReference>
<dbReference type="AlphaFoldDB" id="A0A182SPA4"/>
<sequence>MKDIYRYLSRCLRAKIRAKRKIKEIAVQLYTVDKGFKQGFLWDVGCLSMDDVRHLLDTLKKVNLVSSSLVIVQLGQDSFADFGVCDMNRWYVGHEERPVIIDVSAGHSAPRTADASVATLHNGLVDLLQARLKATAERGQPFTQIVQWPLGEDVCRTSAYGLFIGYPVVYWYVTEITHENCLSMVPLAVFQAGMKPHGDEAFDPFVSFSVPTALLNQPAVKMALNLWEESVARNNFKCVTFTKVFNTVIM</sequence>
<name>A0A182SPA4_9DIPT</name>
<dbReference type="PANTHER" id="PTHR31366:SF2">
    <property type="entry name" value="UPF0739 PROTEIN C1ORF74"/>
    <property type="match status" value="1"/>
</dbReference>
<comment type="similarity">
    <text evidence="1">Belongs to the UPF0739 family.</text>
</comment>